<feature type="transmembrane region" description="Helical" evidence="7">
    <location>
        <begin position="254"/>
        <end position="275"/>
    </location>
</feature>
<dbReference type="Proteomes" id="UP000288859">
    <property type="component" value="Unassembled WGS sequence"/>
</dbReference>
<evidence type="ECO:0000256" key="4">
    <source>
        <dbReference type="ARBA" id="ARBA00022989"/>
    </source>
</evidence>
<dbReference type="Pfam" id="PF07690">
    <property type="entry name" value="MFS_1"/>
    <property type="match status" value="1"/>
</dbReference>
<dbReference type="SUPFAM" id="SSF103473">
    <property type="entry name" value="MFS general substrate transporter"/>
    <property type="match status" value="1"/>
</dbReference>
<evidence type="ECO:0008006" key="10">
    <source>
        <dbReference type="Google" id="ProtNLM"/>
    </source>
</evidence>
<evidence type="ECO:0000256" key="6">
    <source>
        <dbReference type="SAM" id="MobiDB-lite"/>
    </source>
</evidence>
<keyword evidence="4 7" id="KW-1133">Transmembrane helix</keyword>
<evidence type="ECO:0000256" key="3">
    <source>
        <dbReference type="ARBA" id="ARBA00022692"/>
    </source>
</evidence>
<dbReference type="PANTHER" id="PTHR23502">
    <property type="entry name" value="MAJOR FACILITATOR SUPERFAMILY"/>
    <property type="match status" value="1"/>
</dbReference>
<dbReference type="InterPro" id="IPR011701">
    <property type="entry name" value="MFS"/>
</dbReference>
<gene>
    <name evidence="8" type="ORF">B0A52_00649</name>
</gene>
<feature type="transmembrane region" description="Helical" evidence="7">
    <location>
        <begin position="321"/>
        <end position="342"/>
    </location>
</feature>
<feature type="transmembrane region" description="Helical" evidence="7">
    <location>
        <begin position="141"/>
        <end position="161"/>
    </location>
</feature>
<feature type="transmembrane region" description="Helical" evidence="7">
    <location>
        <begin position="354"/>
        <end position="377"/>
    </location>
</feature>
<evidence type="ECO:0000256" key="5">
    <source>
        <dbReference type="ARBA" id="ARBA00023136"/>
    </source>
</evidence>
<feature type="transmembrane region" description="Helical" evidence="7">
    <location>
        <begin position="216"/>
        <end position="242"/>
    </location>
</feature>
<feature type="region of interest" description="Disordered" evidence="6">
    <location>
        <begin position="1"/>
        <end position="36"/>
    </location>
</feature>
<dbReference type="GO" id="GO:0022857">
    <property type="term" value="F:transmembrane transporter activity"/>
    <property type="evidence" value="ECO:0007669"/>
    <property type="project" value="InterPro"/>
</dbReference>
<feature type="transmembrane region" description="Helical" evidence="7">
    <location>
        <begin position="296"/>
        <end position="315"/>
    </location>
</feature>
<comment type="similarity">
    <text evidence="2">Belongs to the major facilitator superfamily.</text>
</comment>
<evidence type="ECO:0000256" key="1">
    <source>
        <dbReference type="ARBA" id="ARBA00004141"/>
    </source>
</evidence>
<dbReference type="VEuPathDB" id="FungiDB:PV10_02764"/>
<proteinExistence type="inferred from homology"/>
<accession>A0A438NHV0</accession>
<reference evidence="8 9" key="1">
    <citation type="submission" date="2017-03" db="EMBL/GenBank/DDBJ databases">
        <title>Genomes of endolithic fungi from Antarctica.</title>
        <authorList>
            <person name="Coleine C."/>
            <person name="Masonjones S."/>
            <person name="Stajich J.E."/>
        </authorList>
    </citation>
    <scope>NUCLEOTIDE SEQUENCE [LARGE SCALE GENOMIC DNA]</scope>
    <source>
        <strain evidence="8 9">CCFEE 6314</strain>
    </source>
</reference>
<comment type="caution">
    <text evidence="8">The sequence shown here is derived from an EMBL/GenBank/DDBJ whole genome shotgun (WGS) entry which is preliminary data.</text>
</comment>
<dbReference type="EMBL" id="NAJM01000002">
    <property type="protein sequence ID" value="RVX75296.1"/>
    <property type="molecule type" value="Genomic_DNA"/>
</dbReference>
<evidence type="ECO:0000256" key="2">
    <source>
        <dbReference type="ARBA" id="ARBA00008335"/>
    </source>
</evidence>
<dbReference type="InterPro" id="IPR036259">
    <property type="entry name" value="MFS_trans_sf"/>
</dbReference>
<feature type="transmembrane region" description="Helical" evidence="7">
    <location>
        <begin position="389"/>
        <end position="412"/>
    </location>
</feature>
<comment type="subcellular location">
    <subcellularLocation>
        <location evidence="1">Membrane</location>
        <topology evidence="1">Multi-pass membrane protein</topology>
    </subcellularLocation>
</comment>
<name>A0A438NHV0_EXOME</name>
<dbReference type="Gene3D" id="1.20.1250.20">
    <property type="entry name" value="MFS general substrate transporter like domains"/>
    <property type="match status" value="1"/>
</dbReference>
<keyword evidence="5 7" id="KW-0472">Membrane</keyword>
<feature type="transmembrane region" description="Helical" evidence="7">
    <location>
        <begin position="80"/>
        <end position="105"/>
    </location>
</feature>
<dbReference type="OrthoDB" id="5296287at2759"/>
<sequence>MPLEGRVNTANSGSPETPRRGNSPEELGSARAPANIDDVETVAADGDSGTVQEIQGETIVDWKGQQDPENPLHWSTTRKIVMIGNISFITFLSPLASTIVAPAVSMVMEEFDTANQTIGSFVTSVYLLVGGYLSQADGWRWIFWLLTIASGVVCIVTVVSMKESSAYTILQRRTKRLRKESGNLKLKSKLDSGKTPAEMFAFSIVRPIKMLFLSPIVLLLSTFAATVYGYMYLCFTTFPAIFEQQYEFSSGSSGLSYLGIGVGSFVGLAIAGATSDRTVKSMAAKNNSTAKPEDRLPLLLLGALFVPAGLFWYGWSAEAKTHYIVPIIGTSLLGIGIVMVVMATTTYLVDAYTIYSASAVAASTVFRSLFGALLPLAGPAMYESLGVGWGTSVLGFIAVAMIPIPFVFILYGERIRNTNLFKVEW</sequence>
<dbReference type="AlphaFoldDB" id="A0A438NHV0"/>
<keyword evidence="3 7" id="KW-0812">Transmembrane</keyword>
<evidence type="ECO:0000313" key="8">
    <source>
        <dbReference type="EMBL" id="RVX75296.1"/>
    </source>
</evidence>
<dbReference type="GO" id="GO:0016020">
    <property type="term" value="C:membrane"/>
    <property type="evidence" value="ECO:0007669"/>
    <property type="project" value="UniProtKB-SubCell"/>
</dbReference>
<organism evidence="8 9">
    <name type="scientific">Exophiala mesophila</name>
    <name type="common">Black yeast-like fungus</name>
    <dbReference type="NCBI Taxonomy" id="212818"/>
    <lineage>
        <taxon>Eukaryota</taxon>
        <taxon>Fungi</taxon>
        <taxon>Dikarya</taxon>
        <taxon>Ascomycota</taxon>
        <taxon>Pezizomycotina</taxon>
        <taxon>Eurotiomycetes</taxon>
        <taxon>Chaetothyriomycetidae</taxon>
        <taxon>Chaetothyriales</taxon>
        <taxon>Herpotrichiellaceae</taxon>
        <taxon>Exophiala</taxon>
    </lineage>
</organism>
<evidence type="ECO:0000313" key="9">
    <source>
        <dbReference type="Proteomes" id="UP000288859"/>
    </source>
</evidence>
<dbReference type="PANTHER" id="PTHR23502:SF68">
    <property type="entry name" value="MULTIDRUG TRANSPORTER, PUTATIVE (AFU_ORTHOLOGUE AFUA_3G01120)-RELATED"/>
    <property type="match status" value="1"/>
</dbReference>
<evidence type="ECO:0000256" key="7">
    <source>
        <dbReference type="SAM" id="Phobius"/>
    </source>
</evidence>
<protein>
    <recommendedName>
        <fullName evidence="10">Major facilitator superfamily (MFS) profile domain-containing protein</fullName>
    </recommendedName>
</protein>